<evidence type="ECO:0000259" key="2">
    <source>
        <dbReference type="Pfam" id="PF01558"/>
    </source>
</evidence>
<dbReference type="PANTHER" id="PTHR42730:SF1">
    <property type="entry name" value="2-OXOGLUTARATE SYNTHASE SUBUNIT KORC"/>
    <property type="match status" value="1"/>
</dbReference>
<dbReference type="InterPro" id="IPR002869">
    <property type="entry name" value="Pyrv_flavodox_OxRed_cen"/>
</dbReference>
<organism evidence="3 4">
    <name type="scientific">Fumia xinanensis</name>
    <dbReference type="NCBI Taxonomy" id="2763659"/>
    <lineage>
        <taxon>Bacteria</taxon>
        <taxon>Bacillati</taxon>
        <taxon>Bacillota</taxon>
        <taxon>Clostridia</taxon>
        <taxon>Eubacteriales</taxon>
        <taxon>Oscillospiraceae</taxon>
        <taxon>Fumia</taxon>
    </lineage>
</organism>
<dbReference type="InterPro" id="IPR052554">
    <property type="entry name" value="2-oxoglutarate_synth_KorC"/>
</dbReference>
<protein>
    <submittedName>
        <fullName evidence="3">2-oxoacid:acceptor oxidoreductase family protein</fullName>
    </submittedName>
</protein>
<evidence type="ECO:0000313" key="4">
    <source>
        <dbReference type="Proteomes" id="UP000610760"/>
    </source>
</evidence>
<dbReference type="AlphaFoldDB" id="A0A926E7H4"/>
<keyword evidence="4" id="KW-1185">Reference proteome</keyword>
<dbReference type="RefSeq" id="WP_249296228.1">
    <property type="nucleotide sequence ID" value="NZ_JACRSV010000006.1"/>
</dbReference>
<name>A0A926E7H4_9FIRM</name>
<comment type="caution">
    <text evidence="3">The sequence shown here is derived from an EMBL/GenBank/DDBJ whole genome shotgun (WGS) entry which is preliminary data.</text>
</comment>
<evidence type="ECO:0000313" key="3">
    <source>
        <dbReference type="EMBL" id="MBC8560930.1"/>
    </source>
</evidence>
<sequence length="178" mass="18939">MSLQMLLAGFGGQGILFMGKVAAATAMIDGNYVSWLPSYGPEMRGGTANCSVCIDEREIGCPIVLSPNLFVAFNRPSFEKFIGAVQAGGMVFSDSSLVDLSCPREDVCYFPIPATALAQENGLHGLANMIMLGYLTRVSCFTSQKTVEQAVRESVPSSKIQLLDKNLQAIALGAEFAG</sequence>
<accession>A0A926E7H4</accession>
<dbReference type="Proteomes" id="UP000610760">
    <property type="component" value="Unassembled WGS sequence"/>
</dbReference>
<keyword evidence="1" id="KW-0560">Oxidoreductase</keyword>
<proteinExistence type="predicted"/>
<dbReference type="Gene3D" id="3.40.920.10">
    <property type="entry name" value="Pyruvate-ferredoxin oxidoreductase, PFOR, domain III"/>
    <property type="match status" value="1"/>
</dbReference>
<dbReference type="SUPFAM" id="SSF53323">
    <property type="entry name" value="Pyruvate-ferredoxin oxidoreductase, PFOR, domain III"/>
    <property type="match status" value="1"/>
</dbReference>
<dbReference type="Pfam" id="PF01558">
    <property type="entry name" value="POR"/>
    <property type="match status" value="1"/>
</dbReference>
<dbReference type="InterPro" id="IPR019752">
    <property type="entry name" value="Pyrv/ketoisovalerate_OxRed_cat"/>
</dbReference>
<evidence type="ECO:0000256" key="1">
    <source>
        <dbReference type="ARBA" id="ARBA00023002"/>
    </source>
</evidence>
<feature type="domain" description="Pyruvate/ketoisovalerate oxidoreductase catalytic" evidence="2">
    <location>
        <begin position="11"/>
        <end position="175"/>
    </location>
</feature>
<dbReference type="GO" id="GO:0016903">
    <property type="term" value="F:oxidoreductase activity, acting on the aldehyde or oxo group of donors"/>
    <property type="evidence" value="ECO:0007669"/>
    <property type="project" value="InterPro"/>
</dbReference>
<dbReference type="PANTHER" id="PTHR42730">
    <property type="entry name" value="2-OXOGLUTARATE SYNTHASE SUBUNIT KORC"/>
    <property type="match status" value="1"/>
</dbReference>
<reference evidence="3" key="1">
    <citation type="submission" date="2020-08" db="EMBL/GenBank/DDBJ databases">
        <title>Genome public.</title>
        <authorList>
            <person name="Liu C."/>
            <person name="Sun Q."/>
        </authorList>
    </citation>
    <scope>NUCLEOTIDE SEQUENCE</scope>
    <source>
        <strain evidence="3">NSJ-33</strain>
    </source>
</reference>
<dbReference type="EMBL" id="JACRSV010000006">
    <property type="protein sequence ID" value="MBC8560930.1"/>
    <property type="molecule type" value="Genomic_DNA"/>
</dbReference>
<gene>
    <name evidence="3" type="ORF">H8710_12750</name>
</gene>